<proteinExistence type="predicted"/>
<reference evidence="2" key="2">
    <citation type="submission" date="2013-01" db="EMBL/GenBank/DDBJ databases">
        <title>The wheat powdery mildew genome reveals unique evolution of an obligate biotroph.</title>
        <authorList>
            <person name="Oberhaensli S."/>
            <person name="Wicker T."/>
            <person name="Keller B."/>
        </authorList>
    </citation>
    <scope>NUCLEOTIDE SEQUENCE</scope>
    <source>
        <strain evidence="2">96224</strain>
    </source>
</reference>
<sequence>MTRLGKQSNRQKNALDSHDNYNNKYHNSSPSTACVTHREDSAIDSPTTSVYPESSPSHNRQNIELSSSFTSTVSRSLSTRYPGPYLLQSFSSNQIPVVYQRHHRHASQNLHSSARGKKNKRLFDRMRSSSHRSSTESKSSASTSCQGSNYHSNYDADGLARRASTRENISDIGITKPTAAVFQAPRIYLEPLQIPKLSFSLPHKAVEADIEFELCSQQEIASPISSQHQPTPPIVTKPRPTVYQSLQEEQCQQLQDRILHEHLESPHHKPGNFYHNSSIADNPLEPLCVAEFDKSSKLDLIHSSPTKLLEDPYRPATVREVSSDYNNQVFYNSSLSKTQVAQPDKPYMAPSGATVACRRMTDTKVTVQTQQEGREGMPSYNKSQFSNQSPTPELSLYQGTQGQSYRGISQRDQLVTQNEQGRHTPPLPPAERDVNDNYKELVTKYKKVKGLYFEKTAQVEQLQNTLANQRLSQSRTSLDDSEYMTRFQRLEGAITNLAFNIRKDWRTLPAWLSQYVNSDALKIGKQEMTAVGRAIITKFLADEIFNVTFHPALPTELSSNLKFIERNIRRFSPPPNSQEETEALTAKLIQWRLTTLDGLKDVFSSPESEDNKNNFTETVTSNLASLITSLLQEPIPPGVEDSAHMIVELSIGIASNLPLESREISITYPMPGDPFQPILMKLENPIPPLIDPRFETKENETTCDTAKDEVGKEKKGNNVLQAYASPNSSGKREGGGDPKKADDGAQKIRFAGFLGVEVRGRQVLLKAPVWSLN</sequence>
<feature type="compositionally biased region" description="Polar residues" evidence="1">
    <location>
        <begin position="718"/>
        <end position="729"/>
    </location>
</feature>
<evidence type="ECO:0000313" key="4">
    <source>
        <dbReference type="Proteomes" id="UP000053110"/>
    </source>
</evidence>
<gene>
    <name evidence="2" type="ORF">BGT96224_1801</name>
    <name evidence="3" type="ORF">BGT96224V2_LOCUS5800</name>
</gene>
<feature type="region of interest" description="Disordered" evidence="1">
    <location>
        <begin position="364"/>
        <end position="407"/>
    </location>
</feature>
<dbReference type="HOGENOM" id="CLU_007228_0_0_1"/>
<evidence type="ECO:0000256" key="1">
    <source>
        <dbReference type="SAM" id="MobiDB-lite"/>
    </source>
</evidence>
<dbReference type="EMBL" id="KE375167">
    <property type="protein sequence ID" value="EPQ62676.1"/>
    <property type="molecule type" value="Genomic_DNA"/>
</dbReference>
<feature type="compositionally biased region" description="Polar residues" evidence="1">
    <location>
        <begin position="44"/>
        <end position="64"/>
    </location>
</feature>
<evidence type="ECO:0000313" key="3">
    <source>
        <dbReference type="EMBL" id="SUZ12645.1"/>
    </source>
</evidence>
<name>A0A061HDV9_BLUGR</name>
<dbReference type="AlphaFoldDB" id="A0A061HDV9"/>
<feature type="compositionally biased region" description="Basic and acidic residues" evidence="1">
    <location>
        <begin position="730"/>
        <end position="744"/>
    </location>
</feature>
<feature type="compositionally biased region" description="Polar residues" evidence="1">
    <location>
        <begin position="22"/>
        <end position="34"/>
    </location>
</feature>
<feature type="region of interest" description="Disordered" evidence="1">
    <location>
        <begin position="1"/>
        <end position="69"/>
    </location>
</feature>
<feature type="region of interest" description="Disordered" evidence="1">
    <location>
        <begin position="101"/>
        <end position="151"/>
    </location>
</feature>
<accession>A0A061HDV9</accession>
<dbReference type="OrthoDB" id="4155914at2759"/>
<dbReference type="Proteomes" id="UP000053110">
    <property type="component" value="Unassembled WGS sequence"/>
</dbReference>
<feature type="compositionally biased region" description="Basic and acidic residues" evidence="1">
    <location>
        <begin position="703"/>
        <end position="716"/>
    </location>
</feature>
<feature type="compositionally biased region" description="Polar residues" evidence="1">
    <location>
        <begin position="1"/>
        <end position="12"/>
    </location>
</feature>
<protein>
    <submittedName>
        <fullName evidence="3">Bgt-1801</fullName>
    </submittedName>
</protein>
<feature type="compositionally biased region" description="Polar residues" evidence="1">
    <location>
        <begin position="380"/>
        <end position="407"/>
    </location>
</feature>
<feature type="region of interest" description="Disordered" evidence="1">
    <location>
        <begin position="703"/>
        <end position="744"/>
    </location>
</feature>
<reference evidence="3" key="3">
    <citation type="submission" date="2018-07" db="EMBL/GenBank/DDBJ databases">
        <authorList>
            <person name="Quirk P.G."/>
            <person name="Krulwich T.A."/>
        </authorList>
    </citation>
    <scope>NUCLEOTIDE SEQUENCE</scope>
    <source>
        <strain evidence="3">96224</strain>
    </source>
</reference>
<evidence type="ECO:0000313" key="2">
    <source>
        <dbReference type="EMBL" id="EPQ62676.1"/>
    </source>
</evidence>
<organism evidence="3">
    <name type="scientific">Blumeria graminis f. sp. tritici 96224</name>
    <dbReference type="NCBI Taxonomy" id="1268274"/>
    <lineage>
        <taxon>Eukaryota</taxon>
        <taxon>Fungi</taxon>
        <taxon>Dikarya</taxon>
        <taxon>Ascomycota</taxon>
        <taxon>Pezizomycotina</taxon>
        <taxon>Leotiomycetes</taxon>
        <taxon>Erysiphales</taxon>
        <taxon>Erysiphaceae</taxon>
        <taxon>Blumeria</taxon>
    </lineage>
</organism>
<reference evidence="4" key="1">
    <citation type="journal article" date="2013" name="Nat. Genet.">
        <title>The wheat powdery mildew genome shows the unique evolution of an obligate biotroph.</title>
        <authorList>
            <person name="Wicker T."/>
            <person name="Oberhaensli S."/>
            <person name="Parlange F."/>
            <person name="Buchmann J.P."/>
            <person name="Shatalina M."/>
            <person name="Roffler S."/>
            <person name="Ben-David R."/>
            <person name="Dolezel J."/>
            <person name="Simkova H."/>
            <person name="Schulze-Lefert P."/>
            <person name="Spanu P.D."/>
            <person name="Bruggmann R."/>
            <person name="Amselem J."/>
            <person name="Quesneville H."/>
            <person name="Ver Loren van Themaat E."/>
            <person name="Paape T."/>
            <person name="Shimizu K.K."/>
            <person name="Keller B."/>
        </authorList>
    </citation>
    <scope>NUCLEOTIDE SEQUENCE [LARGE SCALE GENOMIC DNA]</scope>
    <source>
        <strain evidence="4">96224</strain>
    </source>
</reference>
<dbReference type="EMBL" id="UIGY01000197">
    <property type="protein sequence ID" value="SUZ12645.1"/>
    <property type="molecule type" value="Genomic_DNA"/>
</dbReference>